<dbReference type="AlphaFoldDB" id="A0AAN6LYH6"/>
<dbReference type="InterPro" id="IPR021109">
    <property type="entry name" value="Peptidase_aspartic_dom_sf"/>
</dbReference>
<dbReference type="CDD" id="cd00303">
    <property type="entry name" value="retropepsin_like"/>
    <property type="match status" value="2"/>
</dbReference>
<dbReference type="EMBL" id="WVTA01000009">
    <property type="protein sequence ID" value="KAK3207654.1"/>
    <property type="molecule type" value="Genomic_DNA"/>
</dbReference>
<dbReference type="SUPFAM" id="SSF50630">
    <property type="entry name" value="Acid proteases"/>
    <property type="match status" value="1"/>
</dbReference>
<dbReference type="Proteomes" id="UP001280581">
    <property type="component" value="Unassembled WGS sequence"/>
</dbReference>
<evidence type="ECO:0000313" key="2">
    <source>
        <dbReference type="Proteomes" id="UP001280581"/>
    </source>
</evidence>
<proteinExistence type="predicted"/>
<accession>A0AAN6LYH6</accession>
<keyword evidence="2" id="KW-1185">Reference proteome</keyword>
<organism evidence="1 2">
    <name type="scientific">Pseudopithomyces chartarum</name>
    <dbReference type="NCBI Taxonomy" id="1892770"/>
    <lineage>
        <taxon>Eukaryota</taxon>
        <taxon>Fungi</taxon>
        <taxon>Dikarya</taxon>
        <taxon>Ascomycota</taxon>
        <taxon>Pezizomycotina</taxon>
        <taxon>Dothideomycetes</taxon>
        <taxon>Pleosporomycetidae</taxon>
        <taxon>Pleosporales</taxon>
        <taxon>Massarineae</taxon>
        <taxon>Didymosphaeriaceae</taxon>
        <taxon>Pseudopithomyces</taxon>
    </lineage>
</organism>
<evidence type="ECO:0000313" key="1">
    <source>
        <dbReference type="EMBL" id="KAK3207654.1"/>
    </source>
</evidence>
<sequence length="461" mass="52633">MKVFNGPGRRIELPEHSAPILYARKRSDPLESQPQAMPIYKHLPVPYDAEYSTLAGYKAGHESVYRNIPMHYDPDPDFRYATRHWKNLLRWVSVIQVVRRLGGGLVEPQPGRNKKKTGVQRSATWSPIETSLRGIKSWEVPGTINGVPVNALPDWGSSVDAVSEGFARQLGLQIQVANPQSITLIGGHTAESLGRAIGYFRFRGNGHTYRREFHVLRKSVYDVVLGRKFLDQTRTFTKFSHRIVERFRPCIQGGDRLFLMDESPNDRIRCAVNGSEASAFPDTGSELMLISGNFVRRNRFNVHREEKYRRPVELIDGSTVYTDGMVLNAELQFDAPPASSQELNLDRYVEFVTNISSCRSTGVKTTEKATFICDLHVIEDLPCDIILSNEFIFENQVFSRFKNLFYSEPGDTSSRGCKPLDNCLLFVRLKRSRFSWLRQWVPQPRGYNNTSKSSKENLKTY</sequence>
<gene>
    <name evidence="1" type="ORF">GRF29_103g1600080</name>
</gene>
<reference evidence="1 2" key="1">
    <citation type="submission" date="2021-02" db="EMBL/GenBank/DDBJ databases">
        <title>Genome assembly of Pseudopithomyces chartarum.</title>
        <authorList>
            <person name="Jauregui R."/>
            <person name="Singh J."/>
            <person name="Voisey C."/>
        </authorList>
    </citation>
    <scope>NUCLEOTIDE SEQUENCE [LARGE SCALE GENOMIC DNA]</scope>
    <source>
        <strain evidence="1 2">AGR01</strain>
    </source>
</reference>
<protein>
    <submittedName>
        <fullName evidence="1">Uncharacterized protein</fullName>
    </submittedName>
</protein>
<dbReference type="Pfam" id="PF13975">
    <property type="entry name" value="gag-asp_proteas"/>
    <property type="match status" value="1"/>
</dbReference>
<name>A0AAN6LYH6_9PLEO</name>
<comment type="caution">
    <text evidence="1">The sequence shown here is derived from an EMBL/GenBank/DDBJ whole genome shotgun (WGS) entry which is preliminary data.</text>
</comment>
<dbReference type="Gene3D" id="2.40.70.10">
    <property type="entry name" value="Acid Proteases"/>
    <property type="match status" value="2"/>
</dbReference>